<dbReference type="GO" id="GO:0017004">
    <property type="term" value="P:cytochrome complex assembly"/>
    <property type="evidence" value="ECO:0007669"/>
    <property type="project" value="UniProtKB-UniRule"/>
</dbReference>
<dbReference type="InterPro" id="IPR023494">
    <property type="entry name" value="Cyt_c_bgen_Ccs1/CcsB/ResB"/>
</dbReference>
<geneLocation type="chloroplast" evidence="9"/>
<gene>
    <name evidence="6 9" type="primary">ccs1</name>
</gene>
<evidence type="ECO:0000256" key="2">
    <source>
        <dbReference type="ARBA" id="ARBA00022692"/>
    </source>
</evidence>
<keyword evidence="3 6" id="KW-0201">Cytochrome c-type biogenesis</keyword>
<comment type="subcellular location">
    <subcellularLocation>
        <location evidence="1">Membrane</location>
        <topology evidence="1">Multi-pass membrane protein</topology>
    </subcellularLocation>
    <subcellularLocation>
        <location evidence="6">Plastid</location>
        <location evidence="6">Chloroplast thylakoid membrane</location>
        <topology evidence="6">Multi-pass membrane protein</topology>
    </subcellularLocation>
</comment>
<feature type="transmembrane region" description="Helical" evidence="7">
    <location>
        <begin position="368"/>
        <end position="387"/>
    </location>
</feature>
<evidence type="ECO:0000256" key="5">
    <source>
        <dbReference type="ARBA" id="ARBA00023136"/>
    </source>
</evidence>
<proteinExistence type="inferred from homology"/>
<evidence type="ECO:0000256" key="3">
    <source>
        <dbReference type="ARBA" id="ARBA00022748"/>
    </source>
</evidence>
<comment type="similarity">
    <text evidence="6">Belongs to the Ccs1/CcsB family.</text>
</comment>
<feature type="transmembrane region" description="Helical" evidence="7">
    <location>
        <begin position="47"/>
        <end position="65"/>
    </location>
</feature>
<dbReference type="GeneID" id="63358070"/>
<reference evidence="9" key="1">
    <citation type="submission" date="2020-09" db="EMBL/GenBank/DDBJ databases">
        <title>the complete chloroplast genome of Chaetoceros muelleri.</title>
        <authorList>
            <person name="Li Y."/>
            <person name="Deng X."/>
        </authorList>
    </citation>
    <scope>NUCLEOTIDE SEQUENCE</scope>
</reference>
<dbReference type="PANTHER" id="PTHR31566:SF0">
    <property type="entry name" value="CYTOCHROME C BIOGENESIS PROTEIN CCS1, CHLOROPLASTIC"/>
    <property type="match status" value="1"/>
</dbReference>
<keyword evidence="9" id="KW-0934">Plastid</keyword>
<keyword evidence="2 6" id="KW-0812">Transmembrane</keyword>
<evidence type="ECO:0000256" key="6">
    <source>
        <dbReference type="HAMAP-Rule" id="MF_01392"/>
    </source>
</evidence>
<sequence>MKQRIFKIIADLRFAIIILLLIASVSIIGTIIEQDQSIEIYKLNYPLVNPVFGFLSWDIILLCGFDHVYKTWWFIMLIVLFGLSLLTCTILQQVPILKVSRRCQFLRTPKQFQRLTSSSQVKKLKFSNLLARIKNTNYSLFQQKYIIYAYKGLSGRMAPIIVHFSMILILIGTIIGSLNGFKAQEIIPKTETFHIQNILNNGQITQIPKVAGRINDFWITYTKQTTVNQFYSDLSILNVDGNEITRKTIYVNSPAKYNGVIFYQTDWNLIGLRIKNSSPNFSQYPLINFGNSPNKIWLTWIPTTMNLDTGLVLFIDNLQGYCSIYTELGEFLGNLEVNEAINTNLSFTLIDILSSTGLQIKKDPGIPLIYSGFFFLMLSTLISYITYSQIWLIQQNDKIFIGGTTTRATFDFELEFLKLINI</sequence>
<evidence type="ECO:0000256" key="1">
    <source>
        <dbReference type="ARBA" id="ARBA00004141"/>
    </source>
</evidence>
<protein>
    <recommendedName>
        <fullName evidence="6">Cytochrome c biogenesis protein Ccs1</fullName>
    </recommendedName>
</protein>
<feature type="transmembrane region" description="Helical" evidence="7">
    <location>
        <begin position="160"/>
        <end position="181"/>
    </location>
</feature>
<dbReference type="GO" id="GO:0009535">
    <property type="term" value="C:chloroplast thylakoid membrane"/>
    <property type="evidence" value="ECO:0007669"/>
    <property type="project" value="UniProtKB-SubCell"/>
</dbReference>
<comment type="function">
    <text evidence="6">Required during biogenesis of c-type cytochromes (cytochrome c6 and cytochrome f) at the step of heme attachment.</text>
</comment>
<evidence type="ECO:0000313" key="9">
    <source>
        <dbReference type="EMBL" id="QOK36111.1"/>
    </source>
</evidence>
<feature type="transmembrane region" description="Helical" evidence="7">
    <location>
        <begin position="72"/>
        <end position="92"/>
    </location>
</feature>
<keyword evidence="6" id="KW-0793">Thylakoid</keyword>
<dbReference type="AlphaFoldDB" id="A0A7L9K2X4"/>
<feature type="transmembrane region" description="Helical" evidence="7">
    <location>
        <begin position="12"/>
        <end position="32"/>
    </location>
</feature>
<evidence type="ECO:0000259" key="8">
    <source>
        <dbReference type="Pfam" id="PF05140"/>
    </source>
</evidence>
<dbReference type="Pfam" id="PF05140">
    <property type="entry name" value="ResB"/>
    <property type="match status" value="2"/>
</dbReference>
<evidence type="ECO:0000256" key="7">
    <source>
        <dbReference type="SAM" id="Phobius"/>
    </source>
</evidence>
<comment type="subunit">
    <text evidence="6">May interact with CcsA.</text>
</comment>
<dbReference type="InterPro" id="IPR007816">
    <property type="entry name" value="ResB-like_domain"/>
</dbReference>
<dbReference type="PANTHER" id="PTHR31566">
    <property type="entry name" value="CYTOCHROME C BIOGENESIS PROTEIN CCS1, CHLOROPLASTIC"/>
    <property type="match status" value="1"/>
</dbReference>
<keyword evidence="9" id="KW-0150">Chloroplast</keyword>
<feature type="domain" description="ResB-like" evidence="8">
    <location>
        <begin position="12"/>
        <end position="271"/>
    </location>
</feature>
<keyword evidence="5 6" id="KW-0472">Membrane</keyword>
<accession>A0A7L9K2X4</accession>
<dbReference type="HAMAP" id="MF_01392">
    <property type="entry name" value="CytC_Ccs1"/>
    <property type="match status" value="1"/>
</dbReference>
<feature type="domain" description="ResB-like" evidence="8">
    <location>
        <begin position="352"/>
        <end position="416"/>
    </location>
</feature>
<name>A0A7L9K2X4_9STRA</name>
<dbReference type="EMBL" id="MW004650">
    <property type="protein sequence ID" value="QOK36111.1"/>
    <property type="molecule type" value="Genomic_DNA"/>
</dbReference>
<evidence type="ECO:0000256" key="4">
    <source>
        <dbReference type="ARBA" id="ARBA00022989"/>
    </source>
</evidence>
<organism evidence="9">
    <name type="scientific">Chaetoceros muelleri</name>
    <dbReference type="NCBI Taxonomy" id="265525"/>
    <lineage>
        <taxon>Eukaryota</taxon>
        <taxon>Sar</taxon>
        <taxon>Stramenopiles</taxon>
        <taxon>Ochrophyta</taxon>
        <taxon>Bacillariophyta</taxon>
        <taxon>Coscinodiscophyceae</taxon>
        <taxon>Chaetocerotophycidae</taxon>
        <taxon>Chaetocerotales</taxon>
        <taxon>Chaetocerotaceae</taxon>
        <taxon>Chaetoceros</taxon>
    </lineage>
</organism>
<dbReference type="RefSeq" id="YP_010021092.1">
    <property type="nucleotide sequence ID" value="NC_053621.1"/>
</dbReference>
<keyword evidence="4 6" id="KW-1133">Transmembrane helix</keyword>